<organism evidence="2 3">
    <name type="scientific">Marivita cryptomonadis</name>
    <dbReference type="NCBI Taxonomy" id="505252"/>
    <lineage>
        <taxon>Bacteria</taxon>
        <taxon>Pseudomonadati</taxon>
        <taxon>Pseudomonadota</taxon>
        <taxon>Alphaproteobacteria</taxon>
        <taxon>Rhodobacterales</taxon>
        <taxon>Roseobacteraceae</taxon>
        <taxon>Marivita</taxon>
    </lineage>
</organism>
<gene>
    <name evidence="2" type="ORF">JQX41_15820</name>
</gene>
<dbReference type="SUPFAM" id="SSF53474">
    <property type="entry name" value="alpha/beta-Hydrolases"/>
    <property type="match status" value="1"/>
</dbReference>
<reference evidence="2" key="1">
    <citation type="submission" date="2021-01" db="EMBL/GenBank/DDBJ databases">
        <title>Diatom-associated Roseobacters Show Island Model of Population Structure.</title>
        <authorList>
            <person name="Qu L."/>
            <person name="Feng X."/>
            <person name="Chen Y."/>
            <person name="Li L."/>
            <person name="Wang X."/>
            <person name="Hu Z."/>
            <person name="Wang H."/>
            <person name="Luo H."/>
        </authorList>
    </citation>
    <scope>NUCLEOTIDE SEQUENCE</scope>
    <source>
        <strain evidence="2">CC28-69</strain>
    </source>
</reference>
<dbReference type="InterPro" id="IPR029058">
    <property type="entry name" value="AB_hydrolase_fold"/>
</dbReference>
<evidence type="ECO:0000313" key="3">
    <source>
        <dbReference type="Proteomes" id="UP000755667"/>
    </source>
</evidence>
<keyword evidence="2" id="KW-0378">Hydrolase</keyword>
<sequence length="214" mass="22398">MPGTLCTGAVFDRFLDGLGVAHTARTFVTLDRPSIEDYRVDFDGLATDTIVCGFSLGAIVAAHFADSMTADRLILFGLNPYADDPAKAPLRHALLQDVRTFGGAAALKTRLADIFGPAPDATRAAICQMAEETAPLIGAQTQLALSRPGALPALTQAAMPVLAATGTQDQASPPPQGQAAAQNAPNGQFRRLDGLGHFAPLEDPSACAKVMRDW</sequence>
<protein>
    <submittedName>
        <fullName evidence="2">Alpha/beta hydrolase</fullName>
    </submittedName>
</protein>
<name>A0A9Q2RYF6_9RHOB</name>
<dbReference type="GO" id="GO:0016787">
    <property type="term" value="F:hydrolase activity"/>
    <property type="evidence" value="ECO:0007669"/>
    <property type="project" value="UniProtKB-KW"/>
</dbReference>
<comment type="caution">
    <text evidence="2">The sequence shown here is derived from an EMBL/GenBank/DDBJ whole genome shotgun (WGS) entry which is preliminary data.</text>
</comment>
<dbReference type="EMBL" id="JAFBXE010000010">
    <property type="protein sequence ID" value="MBM2413785.1"/>
    <property type="molecule type" value="Genomic_DNA"/>
</dbReference>
<dbReference type="AlphaFoldDB" id="A0A9Q2RYF6"/>
<dbReference type="RefSeq" id="WP_203277087.1">
    <property type="nucleotide sequence ID" value="NZ_JAFBXH010000010.1"/>
</dbReference>
<proteinExistence type="predicted"/>
<feature type="domain" description="AB hydrolase-1" evidence="1">
    <location>
        <begin position="30"/>
        <end position="209"/>
    </location>
</feature>
<evidence type="ECO:0000313" key="2">
    <source>
        <dbReference type="EMBL" id="MBM2413785.1"/>
    </source>
</evidence>
<evidence type="ECO:0000259" key="1">
    <source>
        <dbReference type="Pfam" id="PF12697"/>
    </source>
</evidence>
<dbReference type="InterPro" id="IPR000073">
    <property type="entry name" value="AB_hydrolase_1"/>
</dbReference>
<dbReference type="Proteomes" id="UP000755667">
    <property type="component" value="Unassembled WGS sequence"/>
</dbReference>
<dbReference type="Pfam" id="PF12697">
    <property type="entry name" value="Abhydrolase_6"/>
    <property type="match status" value="1"/>
</dbReference>
<dbReference type="Gene3D" id="3.40.50.1820">
    <property type="entry name" value="alpha/beta hydrolase"/>
    <property type="match status" value="1"/>
</dbReference>
<accession>A0A9Q2RYF6</accession>